<dbReference type="PANTHER" id="PTHR11690:SF248">
    <property type="entry name" value="PICKPOCKET 17, ISOFORM A"/>
    <property type="match status" value="1"/>
</dbReference>
<keyword evidence="11 12" id="KW-0407">Ion channel</keyword>
<keyword evidence="8 12" id="KW-0406">Ion transport</keyword>
<keyword evidence="14" id="KW-1185">Reference proteome</keyword>
<dbReference type="Proteomes" id="UP000499080">
    <property type="component" value="Unassembled WGS sequence"/>
</dbReference>
<keyword evidence="9" id="KW-0472">Membrane</keyword>
<evidence type="ECO:0000256" key="1">
    <source>
        <dbReference type="ARBA" id="ARBA00004141"/>
    </source>
</evidence>
<evidence type="ECO:0000256" key="11">
    <source>
        <dbReference type="ARBA" id="ARBA00023303"/>
    </source>
</evidence>
<keyword evidence="7" id="KW-0915">Sodium</keyword>
<organism evidence="13 14">
    <name type="scientific">Araneus ventricosus</name>
    <name type="common">Orbweaver spider</name>
    <name type="synonym">Epeira ventricosa</name>
    <dbReference type="NCBI Taxonomy" id="182803"/>
    <lineage>
        <taxon>Eukaryota</taxon>
        <taxon>Metazoa</taxon>
        <taxon>Ecdysozoa</taxon>
        <taxon>Arthropoda</taxon>
        <taxon>Chelicerata</taxon>
        <taxon>Arachnida</taxon>
        <taxon>Araneae</taxon>
        <taxon>Araneomorphae</taxon>
        <taxon>Entelegynae</taxon>
        <taxon>Araneoidea</taxon>
        <taxon>Araneidae</taxon>
        <taxon>Araneus</taxon>
    </lineage>
</organism>
<evidence type="ECO:0000256" key="4">
    <source>
        <dbReference type="ARBA" id="ARBA00022461"/>
    </source>
</evidence>
<evidence type="ECO:0000313" key="13">
    <source>
        <dbReference type="EMBL" id="GBO08665.1"/>
    </source>
</evidence>
<dbReference type="PANTHER" id="PTHR11690">
    <property type="entry name" value="AMILORIDE-SENSITIVE SODIUM CHANNEL-RELATED"/>
    <property type="match status" value="1"/>
</dbReference>
<evidence type="ECO:0000256" key="5">
    <source>
        <dbReference type="ARBA" id="ARBA00022692"/>
    </source>
</evidence>
<dbReference type="EMBL" id="BGPR01034331">
    <property type="protein sequence ID" value="GBO08665.1"/>
    <property type="molecule type" value="Genomic_DNA"/>
</dbReference>
<evidence type="ECO:0000256" key="10">
    <source>
        <dbReference type="ARBA" id="ARBA00023201"/>
    </source>
</evidence>
<evidence type="ECO:0000256" key="2">
    <source>
        <dbReference type="ARBA" id="ARBA00007193"/>
    </source>
</evidence>
<dbReference type="AlphaFoldDB" id="A0A4Y2U6P7"/>
<gene>
    <name evidence="13" type="ORF">AVEN_233845_1</name>
</gene>
<evidence type="ECO:0000256" key="6">
    <source>
        <dbReference type="ARBA" id="ARBA00022989"/>
    </source>
</evidence>
<keyword evidence="3 12" id="KW-0813">Transport</keyword>
<dbReference type="InterPro" id="IPR001873">
    <property type="entry name" value="ENaC"/>
</dbReference>
<proteinExistence type="inferred from homology"/>
<evidence type="ECO:0000256" key="12">
    <source>
        <dbReference type="RuleBase" id="RU000679"/>
    </source>
</evidence>
<protein>
    <recommendedName>
        <fullName evidence="15">Sodium channel protein Nach</fullName>
    </recommendedName>
</protein>
<dbReference type="GO" id="GO:0005886">
    <property type="term" value="C:plasma membrane"/>
    <property type="evidence" value="ECO:0007669"/>
    <property type="project" value="TreeGrafter"/>
</dbReference>
<comment type="similarity">
    <text evidence="2 12">Belongs to the amiloride-sensitive sodium channel (TC 1.A.6) family.</text>
</comment>
<evidence type="ECO:0000256" key="3">
    <source>
        <dbReference type="ARBA" id="ARBA00022448"/>
    </source>
</evidence>
<comment type="caution">
    <text evidence="13">The sequence shown here is derived from an EMBL/GenBank/DDBJ whole genome shotgun (WGS) entry which is preliminary data.</text>
</comment>
<evidence type="ECO:0008006" key="15">
    <source>
        <dbReference type="Google" id="ProtNLM"/>
    </source>
</evidence>
<name>A0A4Y2U6P7_ARAVE</name>
<accession>A0A4Y2U6P7</accession>
<evidence type="ECO:0000256" key="8">
    <source>
        <dbReference type="ARBA" id="ARBA00023065"/>
    </source>
</evidence>
<reference evidence="13 14" key="1">
    <citation type="journal article" date="2019" name="Sci. Rep.">
        <title>Orb-weaving spider Araneus ventricosus genome elucidates the spidroin gene catalogue.</title>
        <authorList>
            <person name="Kono N."/>
            <person name="Nakamura H."/>
            <person name="Ohtoshi R."/>
            <person name="Moran D.A.P."/>
            <person name="Shinohara A."/>
            <person name="Yoshida Y."/>
            <person name="Fujiwara M."/>
            <person name="Mori M."/>
            <person name="Tomita M."/>
            <person name="Arakawa K."/>
        </authorList>
    </citation>
    <scope>NUCLEOTIDE SEQUENCE [LARGE SCALE GENOMIC DNA]</scope>
</reference>
<comment type="subcellular location">
    <subcellularLocation>
        <location evidence="1">Membrane</location>
        <topology evidence="1">Multi-pass membrane protein</topology>
    </subcellularLocation>
</comment>
<dbReference type="GO" id="GO:0015280">
    <property type="term" value="F:ligand-gated sodium channel activity"/>
    <property type="evidence" value="ECO:0007669"/>
    <property type="project" value="TreeGrafter"/>
</dbReference>
<dbReference type="OrthoDB" id="6432634at2759"/>
<evidence type="ECO:0000256" key="7">
    <source>
        <dbReference type="ARBA" id="ARBA00023053"/>
    </source>
</evidence>
<keyword evidence="6" id="KW-1133">Transmembrane helix</keyword>
<dbReference type="Pfam" id="PF00858">
    <property type="entry name" value="ASC"/>
    <property type="match status" value="2"/>
</dbReference>
<evidence type="ECO:0000256" key="9">
    <source>
        <dbReference type="ARBA" id="ARBA00023136"/>
    </source>
</evidence>
<keyword evidence="4 12" id="KW-0894">Sodium channel</keyword>
<sequence>MSGGIAKSVMLRILWNRRKSSQKERQEEIFSQKMPNKKEVEFSEYAKNLYGNSLVTGIPEIVIAGNCKVRLIRLAVFICCIAGFIYQSLDFMDLYWKYPTILDIQITRKGEIMMPAVTACDANGVRLSLYCKYFPCKEPVSERRFCRCYPEGRYCNKKKRHPGLLVPIKIGDISRTFFFPQEDREHMMPHADDFITSCSLNRPPSTVFESCGPPQEYDPDMMVMFKQISLHSPYSLSNPFIEGLFLHSERSYKIYVKQTVKHLMKPPYDTKCFDYLEEWRKNGGRGPMSESDCIQECKRKVQLSQSDGCVTTSVWYPSNDKRCLATTKICADFGVSGAEECKRDLLCNM</sequence>
<evidence type="ECO:0000313" key="14">
    <source>
        <dbReference type="Proteomes" id="UP000499080"/>
    </source>
</evidence>
<keyword evidence="5 12" id="KW-0812">Transmembrane</keyword>
<keyword evidence="10 12" id="KW-0739">Sodium transport</keyword>